<dbReference type="AlphaFoldDB" id="A0A8B9LAI3"/>
<evidence type="ECO:0000259" key="13">
    <source>
        <dbReference type="PROSITE" id="PS51119"/>
    </source>
</evidence>
<feature type="domain" description="TAFH" evidence="13">
    <location>
        <begin position="84"/>
        <end position="179"/>
    </location>
</feature>
<feature type="compositionally biased region" description="Basic and acidic residues" evidence="11">
    <location>
        <begin position="211"/>
        <end position="221"/>
    </location>
</feature>
<keyword evidence="4 9" id="KW-0863">Zinc-finger</keyword>
<dbReference type="PROSITE" id="PS51119">
    <property type="entry name" value="TAFH"/>
    <property type="match status" value="1"/>
</dbReference>
<dbReference type="PANTHER" id="PTHR10379:SF13">
    <property type="entry name" value="PROTEIN CBFA2T2"/>
    <property type="match status" value="1"/>
</dbReference>
<feature type="coiled-coil region" evidence="10">
    <location>
        <begin position="347"/>
        <end position="394"/>
    </location>
</feature>
<feature type="compositionally biased region" description="Polar residues" evidence="11">
    <location>
        <begin position="35"/>
        <end position="50"/>
    </location>
</feature>
<dbReference type="InterPro" id="IPR013289">
    <property type="entry name" value="CBFA2T1/2/3"/>
</dbReference>
<feature type="region of interest" description="Disordered" evidence="11">
    <location>
        <begin position="1"/>
        <end position="77"/>
    </location>
</feature>
<evidence type="ECO:0000256" key="3">
    <source>
        <dbReference type="ARBA" id="ARBA00022723"/>
    </source>
</evidence>
<evidence type="ECO:0000256" key="7">
    <source>
        <dbReference type="ARBA" id="ARBA00023163"/>
    </source>
</evidence>
<comment type="subcellular location">
    <subcellularLocation>
        <location evidence="1">Nucleus</location>
    </subcellularLocation>
</comment>
<protein>
    <submittedName>
        <fullName evidence="14">CBFA2/RUNX1 partner transcriptional co-repressor 2</fullName>
    </submittedName>
</protein>
<dbReference type="FunFam" id="1.20.120.1110:FF:000001">
    <property type="entry name" value="RUNX1 translocation partner 1"/>
    <property type="match status" value="1"/>
</dbReference>
<evidence type="ECO:0000256" key="5">
    <source>
        <dbReference type="ARBA" id="ARBA00022833"/>
    </source>
</evidence>
<evidence type="ECO:0000256" key="10">
    <source>
        <dbReference type="SAM" id="Coils"/>
    </source>
</evidence>
<keyword evidence="7" id="KW-0804">Transcription</keyword>
<evidence type="ECO:0000256" key="11">
    <source>
        <dbReference type="SAM" id="MobiDB-lite"/>
    </source>
</evidence>
<keyword evidence="2" id="KW-0678">Repressor</keyword>
<dbReference type="PROSITE" id="PS50865">
    <property type="entry name" value="ZF_MYND_2"/>
    <property type="match status" value="1"/>
</dbReference>
<dbReference type="GO" id="GO:0006351">
    <property type="term" value="P:DNA-templated transcription"/>
    <property type="evidence" value="ECO:0007669"/>
    <property type="project" value="InterPro"/>
</dbReference>
<evidence type="ECO:0000256" key="1">
    <source>
        <dbReference type="ARBA" id="ARBA00004123"/>
    </source>
</evidence>
<dbReference type="SUPFAM" id="SSF158553">
    <property type="entry name" value="TAFH domain-like"/>
    <property type="match status" value="1"/>
</dbReference>
<keyword evidence="8" id="KW-0539">Nucleus</keyword>
<dbReference type="FunFam" id="6.10.140.2220:FF:000001">
    <property type="entry name" value="CBFA2/RUNX1 translocation partner 3"/>
    <property type="match status" value="1"/>
</dbReference>
<evidence type="ECO:0000256" key="2">
    <source>
        <dbReference type="ARBA" id="ARBA00022491"/>
    </source>
</evidence>
<dbReference type="GO" id="GO:0005634">
    <property type="term" value="C:nucleus"/>
    <property type="evidence" value="ECO:0007669"/>
    <property type="project" value="UniProtKB-SubCell"/>
</dbReference>
<dbReference type="InterPro" id="IPR003894">
    <property type="entry name" value="TAFH_NHR1"/>
</dbReference>
<dbReference type="PANTHER" id="PTHR10379">
    <property type="entry name" value="MTG8 ETO EIGHT TWENTY ONE PROTEIN"/>
    <property type="match status" value="1"/>
</dbReference>
<feature type="compositionally biased region" description="Low complexity" evidence="11">
    <location>
        <begin position="476"/>
        <end position="501"/>
    </location>
</feature>
<keyword evidence="6" id="KW-0805">Transcription regulation</keyword>
<dbReference type="Gene3D" id="6.10.250.230">
    <property type="match status" value="1"/>
</dbReference>
<evidence type="ECO:0000256" key="4">
    <source>
        <dbReference type="ARBA" id="ARBA00022771"/>
    </source>
</evidence>
<dbReference type="GO" id="GO:0003714">
    <property type="term" value="F:transcription corepressor activity"/>
    <property type="evidence" value="ECO:0007669"/>
    <property type="project" value="InterPro"/>
</dbReference>
<sequence>MPGSPVDVKTHSRPAVSAMPPLPSVNPSGPRPAAFSSTALTNGMNHSPPTLNAVPSPPQRYSNGPSSSSSSSLANQQLPATCGARQLSKLKRFLTTLQQFGNDISPEIGESVRSLVLALVNSTVTIEEFHSRLQEATNFPLRPFVIPFLKANLPLLQRELLHCARAAKQTPAQYLSQHEHLLLSTAAPSPADSTELLLEPSDNSKRHSPNRGKENGFHERPPAPLEPPAKRICTISPAPRHSPAHPLPLPAQIHPTPPPLQHYALDDITTPHLYREPHRILELRELKDRPRLPGSNGGYHEEPVDHRLTEREWADEWRHLDHRELSLRAAPGYVPDEIWRKAEEAVNEVKRQAMDEVQKAVAEAEQKAFEMIAAERAKMEKTLAEAKRKATEDAIQVINEQEDSSECCWNCGRKASETCSGCNAARYCGSFCQHKDWERHHLICSPGLQAQPKPSQSGLNARSLPKAPESPSLEKTSSTSRASTPPTPASASASTPDTNTH</sequence>
<evidence type="ECO:0000256" key="9">
    <source>
        <dbReference type="PROSITE-ProRule" id="PRU00134"/>
    </source>
</evidence>
<reference evidence="14" key="1">
    <citation type="submission" date="2025-08" db="UniProtKB">
        <authorList>
            <consortium name="Ensembl"/>
        </authorList>
    </citation>
    <scope>IDENTIFICATION</scope>
</reference>
<organism evidence="14 15">
    <name type="scientific">Astyanax mexicanus</name>
    <name type="common">Blind cave fish</name>
    <name type="synonym">Astyanax fasciatus mexicanus</name>
    <dbReference type="NCBI Taxonomy" id="7994"/>
    <lineage>
        <taxon>Eukaryota</taxon>
        <taxon>Metazoa</taxon>
        <taxon>Chordata</taxon>
        <taxon>Craniata</taxon>
        <taxon>Vertebrata</taxon>
        <taxon>Euteleostomi</taxon>
        <taxon>Actinopterygii</taxon>
        <taxon>Neopterygii</taxon>
        <taxon>Teleostei</taxon>
        <taxon>Ostariophysi</taxon>
        <taxon>Characiformes</taxon>
        <taxon>Characoidei</taxon>
        <taxon>Acestrorhamphidae</taxon>
        <taxon>Acestrorhamphinae</taxon>
        <taxon>Astyanax</taxon>
    </lineage>
</organism>
<proteinExistence type="predicted"/>
<keyword evidence="5" id="KW-0862">Zinc</keyword>
<evidence type="ECO:0000256" key="6">
    <source>
        <dbReference type="ARBA" id="ARBA00023015"/>
    </source>
</evidence>
<evidence type="ECO:0000259" key="12">
    <source>
        <dbReference type="PROSITE" id="PS50865"/>
    </source>
</evidence>
<keyword evidence="3" id="KW-0479">Metal-binding</keyword>
<feature type="domain" description="MYND-type" evidence="12">
    <location>
        <begin position="408"/>
        <end position="444"/>
    </location>
</feature>
<dbReference type="Ensembl" id="ENSAMXT00005051373.1">
    <property type="protein sequence ID" value="ENSAMXP00005047307.1"/>
    <property type="gene ID" value="ENSAMXG00005021733.1"/>
</dbReference>
<dbReference type="SUPFAM" id="SSF144232">
    <property type="entry name" value="HIT/MYND zinc finger-like"/>
    <property type="match status" value="1"/>
</dbReference>
<evidence type="ECO:0000313" key="15">
    <source>
        <dbReference type="Proteomes" id="UP000694621"/>
    </source>
</evidence>
<dbReference type="PRINTS" id="PR01875">
    <property type="entry name" value="ETOFAMILY"/>
</dbReference>
<feature type="region of interest" description="Disordered" evidence="11">
    <location>
        <begin position="191"/>
        <end position="227"/>
    </location>
</feature>
<feature type="region of interest" description="Disordered" evidence="11">
    <location>
        <begin position="448"/>
        <end position="501"/>
    </location>
</feature>
<dbReference type="InterPro" id="IPR002893">
    <property type="entry name" value="Znf_MYND"/>
</dbReference>
<dbReference type="Gene3D" id="1.20.120.1110">
    <property type="entry name" value="TAFH/NHR1 domain"/>
    <property type="match status" value="1"/>
</dbReference>
<dbReference type="Proteomes" id="UP000694621">
    <property type="component" value="Unplaced"/>
</dbReference>
<dbReference type="Pfam" id="PF07531">
    <property type="entry name" value="TAFH"/>
    <property type="match status" value="1"/>
</dbReference>
<accession>A0A8B9LAI3</accession>
<evidence type="ECO:0000313" key="14">
    <source>
        <dbReference type="Ensembl" id="ENSAMXP00005047307.1"/>
    </source>
</evidence>
<dbReference type="Gene3D" id="6.10.140.2220">
    <property type="match status" value="1"/>
</dbReference>
<keyword evidence="10" id="KW-0175">Coiled coil</keyword>
<evidence type="ECO:0000256" key="8">
    <source>
        <dbReference type="ARBA" id="ARBA00023242"/>
    </source>
</evidence>
<dbReference type="GO" id="GO:0008270">
    <property type="term" value="F:zinc ion binding"/>
    <property type="evidence" value="ECO:0007669"/>
    <property type="project" value="UniProtKB-KW"/>
</dbReference>
<dbReference type="Pfam" id="PF01753">
    <property type="entry name" value="zf-MYND"/>
    <property type="match status" value="1"/>
</dbReference>
<name>A0A8B9LAI3_ASTMX</name>
<dbReference type="SMART" id="SM00549">
    <property type="entry name" value="TAFH"/>
    <property type="match status" value="1"/>
</dbReference>
<dbReference type="InterPro" id="IPR037249">
    <property type="entry name" value="TAFH/NHR1_dom_sf"/>
</dbReference>